<dbReference type="AlphaFoldDB" id="A0A1G2IDM4"/>
<dbReference type="PANTHER" id="PTHR38471">
    <property type="entry name" value="FOUR HELIX BUNDLE PROTEIN"/>
    <property type="match status" value="1"/>
</dbReference>
<dbReference type="NCBIfam" id="TIGR02436">
    <property type="entry name" value="four helix bundle protein"/>
    <property type="match status" value="1"/>
</dbReference>
<evidence type="ECO:0000313" key="1">
    <source>
        <dbReference type="EMBL" id="OGZ72238.1"/>
    </source>
</evidence>
<sequence length="115" mass="12935">MYNFEKLKAWQEAMKLAKMSYALSQKLPKEERFALIDQLKRAVTSISLNIAEGSGAGSSKVFASFIEISIRSLYETIAIFKLIENLFNVDCKDELLQCDLVSKILHGLLKSVKSS</sequence>
<dbReference type="Pfam" id="PF05635">
    <property type="entry name" value="23S_rRNA_IVP"/>
    <property type="match status" value="1"/>
</dbReference>
<evidence type="ECO:0008006" key="3">
    <source>
        <dbReference type="Google" id="ProtNLM"/>
    </source>
</evidence>
<reference evidence="1 2" key="1">
    <citation type="journal article" date="2016" name="Nat. Commun.">
        <title>Thousands of microbial genomes shed light on interconnected biogeochemical processes in an aquifer system.</title>
        <authorList>
            <person name="Anantharaman K."/>
            <person name="Brown C.T."/>
            <person name="Hug L.A."/>
            <person name="Sharon I."/>
            <person name="Castelle C.J."/>
            <person name="Probst A.J."/>
            <person name="Thomas B.C."/>
            <person name="Singh A."/>
            <person name="Wilkins M.J."/>
            <person name="Karaoz U."/>
            <person name="Brodie E.L."/>
            <person name="Williams K.H."/>
            <person name="Hubbard S.S."/>
            <person name="Banfield J.F."/>
        </authorList>
    </citation>
    <scope>NUCLEOTIDE SEQUENCE [LARGE SCALE GENOMIC DNA]</scope>
</reference>
<protein>
    <recommendedName>
        <fullName evidence="3">Four helix bundle protein</fullName>
    </recommendedName>
</protein>
<organism evidence="1 2">
    <name type="scientific">Candidatus Staskawiczbacteria bacterium RIFCSPLOWO2_01_FULL_38_12b</name>
    <dbReference type="NCBI Taxonomy" id="1802214"/>
    <lineage>
        <taxon>Bacteria</taxon>
        <taxon>Candidatus Staskawicziibacteriota</taxon>
    </lineage>
</organism>
<dbReference type="SUPFAM" id="SSF158446">
    <property type="entry name" value="IVS-encoded protein-like"/>
    <property type="match status" value="1"/>
</dbReference>
<dbReference type="EMBL" id="MHPA01000028">
    <property type="protein sequence ID" value="OGZ72238.1"/>
    <property type="molecule type" value="Genomic_DNA"/>
</dbReference>
<dbReference type="PANTHER" id="PTHR38471:SF2">
    <property type="entry name" value="FOUR HELIX BUNDLE PROTEIN"/>
    <property type="match status" value="1"/>
</dbReference>
<dbReference type="InterPro" id="IPR012657">
    <property type="entry name" value="23S_rRNA-intervening_sequence"/>
</dbReference>
<dbReference type="InterPro" id="IPR036583">
    <property type="entry name" value="23S_rRNA_IVS_sf"/>
</dbReference>
<dbReference type="Proteomes" id="UP000176774">
    <property type="component" value="Unassembled WGS sequence"/>
</dbReference>
<accession>A0A1G2IDM4</accession>
<evidence type="ECO:0000313" key="2">
    <source>
        <dbReference type="Proteomes" id="UP000176774"/>
    </source>
</evidence>
<gene>
    <name evidence="1" type="ORF">A2908_03765</name>
</gene>
<proteinExistence type="predicted"/>
<dbReference type="Gene3D" id="1.20.1440.60">
    <property type="entry name" value="23S rRNA-intervening sequence"/>
    <property type="match status" value="1"/>
</dbReference>
<comment type="caution">
    <text evidence="1">The sequence shown here is derived from an EMBL/GenBank/DDBJ whole genome shotgun (WGS) entry which is preliminary data.</text>
</comment>
<dbReference type="CDD" id="cd16377">
    <property type="entry name" value="23S_rRNA_IVP_like"/>
    <property type="match status" value="1"/>
</dbReference>
<name>A0A1G2IDM4_9BACT</name>